<dbReference type="OrthoDB" id="5649134at2"/>
<dbReference type="SUPFAM" id="SSF52949">
    <property type="entry name" value="Macro domain-like"/>
    <property type="match status" value="1"/>
</dbReference>
<proteinExistence type="predicted"/>
<dbReference type="RefSeq" id="WP_058442507.1">
    <property type="nucleotide sequence ID" value="NZ_CAAAHU010000004.1"/>
</dbReference>
<feature type="region of interest" description="Disordered" evidence="1">
    <location>
        <begin position="709"/>
        <end position="732"/>
    </location>
</feature>
<dbReference type="EMBL" id="LNXV01000033">
    <property type="protein sequence ID" value="KTC78242.1"/>
    <property type="molecule type" value="Genomic_DNA"/>
</dbReference>
<accession>A0A0W0S4H2</accession>
<evidence type="ECO:0000313" key="3">
    <source>
        <dbReference type="Proteomes" id="UP000054742"/>
    </source>
</evidence>
<dbReference type="Proteomes" id="UP000054742">
    <property type="component" value="Unassembled WGS sequence"/>
</dbReference>
<dbReference type="PATRIC" id="fig|29422.6.peg.2697"/>
<comment type="caution">
    <text evidence="2">The sequence shown here is derived from an EMBL/GenBank/DDBJ whole genome shotgun (WGS) entry which is preliminary data.</text>
</comment>
<keyword evidence="3" id="KW-1185">Reference proteome</keyword>
<gene>
    <name evidence="2" type="ORF">Lbru_2534</name>
</gene>
<evidence type="ECO:0000256" key="1">
    <source>
        <dbReference type="SAM" id="MobiDB-lite"/>
    </source>
</evidence>
<organism evidence="2 3">
    <name type="scientific">Legionella brunensis</name>
    <dbReference type="NCBI Taxonomy" id="29422"/>
    <lineage>
        <taxon>Bacteria</taxon>
        <taxon>Pseudomonadati</taxon>
        <taxon>Pseudomonadota</taxon>
        <taxon>Gammaproteobacteria</taxon>
        <taxon>Legionellales</taxon>
        <taxon>Legionellaceae</taxon>
        <taxon>Legionella</taxon>
    </lineage>
</organism>
<dbReference type="AlphaFoldDB" id="A0A0W0S4H2"/>
<name>A0A0W0S4H2_9GAMM</name>
<feature type="region of interest" description="Disordered" evidence="1">
    <location>
        <begin position="230"/>
        <end position="250"/>
    </location>
</feature>
<evidence type="ECO:0000313" key="2">
    <source>
        <dbReference type="EMBL" id="KTC78242.1"/>
    </source>
</evidence>
<dbReference type="InterPro" id="IPR043472">
    <property type="entry name" value="Macro_dom-like"/>
</dbReference>
<reference evidence="2 3" key="1">
    <citation type="submission" date="2015-11" db="EMBL/GenBank/DDBJ databases">
        <title>Genomic analysis of 38 Legionella species identifies large and diverse effector repertoires.</title>
        <authorList>
            <person name="Burstein D."/>
            <person name="Amaro F."/>
            <person name="Zusman T."/>
            <person name="Lifshitz Z."/>
            <person name="Cohen O."/>
            <person name="Gilbert J.A."/>
            <person name="Pupko T."/>
            <person name="Shuman H.A."/>
            <person name="Segal G."/>
        </authorList>
    </citation>
    <scope>NUCLEOTIDE SEQUENCE [LARGE SCALE GENOMIC DNA]</scope>
    <source>
        <strain evidence="2 3">ATCC 43878</strain>
    </source>
</reference>
<protein>
    <submittedName>
        <fullName evidence="2">Uncharacterized protein</fullName>
    </submittedName>
</protein>
<sequence>MPKKVLVINGHGSKLAKKIHINAQHGIITPGNAGSSYVVSFDDKERHLEEMTSQGQIWPIVNGKGKPIQWHRYQDTDIHDITISPLQSGFKFKFFADSVLKKKTKWENLSNPAHDVLACGALAVRRSNGQIDILENEALSAYLTQGAQGTNQGVPIFFCDKNIGKVKPLGDTSLSEIYAGIALIKEFQTSGTEVIVATCSPSTEKQENIIVQTYQSPTNLTDTAFVNISSSTKESTKDSEEEGMETSKESKGLTAYVLVDPQGDNYVDSVEEKNGTYIIKGRNASGAPRSITIDKNGNATGFNGSQELGVVGRQMYTQREAIFQHFNIKVAKRMTLNDTLQSIESAVGKFSDYQTTTGHGQDIPFPQKPAQQFLHGLGVPNVSVPLSKKPHGQTLPQTGNGDVTISSFDPKSSDKLVITGARIDRLVKSAKTYVNTDIFPKGHFQEILSPETLTAQTQEKSSKTGVHLQNMAVGLCHVQEIDLLATPIIVYDGKAVLGPRKGTIDVDAPAMLLLSTPALNVAYGTGKNLTKEQQVEYIESMYRLLFHAASNEGREYIAMPAAGLGVFGGDPEMYFNALMNVAKDFPKLNIIYHSGKPGNAPIFDKLLKQHGLENLVRTDRDVLLVAHELTQQGKPCAFHNPSDADVVLGINDVGEYWKNGKGSGYVGEEHIGAMSTAPLNSRLLNPNAYQNVVEHSFLKNPLYTLVEHSDKQEEAPKEHIEAPPKSKVQEETPKEHTEHIHPKIHNTKAKNPNAFFKAPPPKTSTQEKTDNLTQQQFQDIRKQIDILKGEINSWIPYPNKDRKQHKVDALEELITLTKTRSIEEAVEEIKEKYPDVTAGKYSTRTADLLVSLVTESNNLKANK</sequence>